<dbReference type="PANTHER" id="PTHR32387">
    <property type="entry name" value="WU:FJ29H11"/>
    <property type="match status" value="1"/>
</dbReference>
<evidence type="ECO:0000313" key="1">
    <source>
        <dbReference type="EMBL" id="CAE8624752.1"/>
    </source>
</evidence>
<keyword evidence="2" id="KW-1185">Reference proteome</keyword>
<proteinExistence type="predicted"/>
<dbReference type="InterPro" id="IPR052957">
    <property type="entry name" value="Auxin_embryo_med"/>
</dbReference>
<reference evidence="1" key="1">
    <citation type="submission" date="2021-02" db="EMBL/GenBank/DDBJ databases">
        <authorList>
            <person name="Dougan E. K."/>
            <person name="Rhodes N."/>
            <person name="Thang M."/>
            <person name="Chan C."/>
        </authorList>
    </citation>
    <scope>NUCLEOTIDE SEQUENCE</scope>
</reference>
<dbReference type="SUPFAM" id="SSF55874">
    <property type="entry name" value="ATPase domain of HSP90 chaperone/DNA topoisomerase II/histidine kinase"/>
    <property type="match status" value="1"/>
</dbReference>
<name>A0A813GKV1_POLGL</name>
<dbReference type="OrthoDB" id="1262810at2759"/>
<dbReference type="InterPro" id="IPR036890">
    <property type="entry name" value="HATPase_C_sf"/>
</dbReference>
<sequence>MTNEAEIMASPESARQFPEALRAEKRVDLACLPEQLRRLFEGLQDSVGGCLGDLAVKIYSLPERCVLELIQNADDCTYQGDIVPQLLLLCSQTYMWFQYNEVGFRPQQVQSLCDIGQSSKLGLSNTTGQKGIGFKSSFLVSNSPPVLSKPLFFRFNALDDHPLARVTPLPLDDDDTHSLPQDIPGSGTAIYLPFSTKISLCKLSTDNIPAATMLFLRRLKRIQVRTETPLGWHDLLVLEIVRDPLPGDHTEAVEKLRSQGIFCSLQAVKVGDQPKEWFWVCHQEVEIESSQECQLVVGLTLAFPVTPSPQMVFATLPVAALGFRFAVNADFELTTSRQEVDCCSFLNLQIRDHLVQLWVTSVGKLPPLLQHCWNYIPDTSNPLVEAVRFGPHLRPQCVQSSTRFPSSQLQAQVVFCQQPPCGV</sequence>
<evidence type="ECO:0000313" key="2">
    <source>
        <dbReference type="Proteomes" id="UP000654075"/>
    </source>
</evidence>
<dbReference type="PANTHER" id="PTHR32387:SF0">
    <property type="entry name" value="PROTEIN NO VEIN"/>
    <property type="match status" value="1"/>
</dbReference>
<protein>
    <submittedName>
        <fullName evidence="1">Uncharacterized protein</fullName>
    </submittedName>
</protein>
<dbReference type="NCBIfam" id="NF047352">
    <property type="entry name" value="P_loop_sacsin"/>
    <property type="match status" value="1"/>
</dbReference>
<accession>A0A813GKV1</accession>
<organism evidence="1 2">
    <name type="scientific">Polarella glacialis</name>
    <name type="common">Dinoflagellate</name>
    <dbReference type="NCBI Taxonomy" id="89957"/>
    <lineage>
        <taxon>Eukaryota</taxon>
        <taxon>Sar</taxon>
        <taxon>Alveolata</taxon>
        <taxon>Dinophyceae</taxon>
        <taxon>Suessiales</taxon>
        <taxon>Suessiaceae</taxon>
        <taxon>Polarella</taxon>
    </lineage>
</organism>
<gene>
    <name evidence="1" type="ORF">PGLA1383_LOCUS41857</name>
</gene>
<dbReference type="AlphaFoldDB" id="A0A813GKV1"/>
<comment type="caution">
    <text evidence="1">The sequence shown here is derived from an EMBL/GenBank/DDBJ whole genome shotgun (WGS) entry which is preliminary data.</text>
</comment>
<dbReference type="Gene3D" id="3.30.565.10">
    <property type="entry name" value="Histidine kinase-like ATPase, C-terminal domain"/>
    <property type="match status" value="1"/>
</dbReference>
<dbReference type="EMBL" id="CAJNNV010028480">
    <property type="protein sequence ID" value="CAE8624752.1"/>
    <property type="molecule type" value="Genomic_DNA"/>
</dbReference>
<dbReference type="Proteomes" id="UP000654075">
    <property type="component" value="Unassembled WGS sequence"/>
</dbReference>